<dbReference type="AlphaFoldDB" id="A0A915C7H2"/>
<organism evidence="1 2">
    <name type="scientific">Parascaris univalens</name>
    <name type="common">Nematode worm</name>
    <dbReference type="NCBI Taxonomy" id="6257"/>
    <lineage>
        <taxon>Eukaryota</taxon>
        <taxon>Metazoa</taxon>
        <taxon>Ecdysozoa</taxon>
        <taxon>Nematoda</taxon>
        <taxon>Chromadorea</taxon>
        <taxon>Rhabditida</taxon>
        <taxon>Spirurina</taxon>
        <taxon>Ascaridomorpha</taxon>
        <taxon>Ascaridoidea</taxon>
        <taxon>Ascarididae</taxon>
        <taxon>Parascaris</taxon>
    </lineage>
</organism>
<name>A0A915C7H2_PARUN</name>
<proteinExistence type="predicted"/>
<evidence type="ECO:0000313" key="2">
    <source>
        <dbReference type="WBParaSite" id="PgR092_g028_t02"/>
    </source>
</evidence>
<keyword evidence="1" id="KW-1185">Reference proteome</keyword>
<dbReference type="WBParaSite" id="PgR092_g028_t02">
    <property type="protein sequence ID" value="PgR092_g028_t02"/>
    <property type="gene ID" value="PgR092_g028"/>
</dbReference>
<sequence>MKNAGLQECDIDSHGCATLRKHPLTRIAVINKDILQTLSGWEEESKHSAVKRKIFIKRAQIIFFKTARRWLRTVQKHAFRPCYNS</sequence>
<dbReference type="Proteomes" id="UP000887569">
    <property type="component" value="Unplaced"/>
</dbReference>
<evidence type="ECO:0000313" key="1">
    <source>
        <dbReference type="Proteomes" id="UP000887569"/>
    </source>
</evidence>
<accession>A0A915C7H2</accession>
<reference evidence="2" key="1">
    <citation type="submission" date="2022-11" db="UniProtKB">
        <authorList>
            <consortium name="WormBaseParasite"/>
        </authorList>
    </citation>
    <scope>IDENTIFICATION</scope>
</reference>
<protein>
    <submittedName>
        <fullName evidence="2">Uncharacterized protein</fullName>
    </submittedName>
</protein>